<evidence type="ECO:0000256" key="1">
    <source>
        <dbReference type="ARBA" id="ARBA00008007"/>
    </source>
</evidence>
<protein>
    <submittedName>
        <fullName evidence="4">DNA utilization protein GntX</fullName>
    </submittedName>
</protein>
<organism evidence="4 5">
    <name type="scientific">Stieleria magnilauensis</name>
    <dbReference type="NCBI Taxonomy" id="2527963"/>
    <lineage>
        <taxon>Bacteria</taxon>
        <taxon>Pseudomonadati</taxon>
        <taxon>Planctomycetota</taxon>
        <taxon>Planctomycetia</taxon>
        <taxon>Pirellulales</taxon>
        <taxon>Pirellulaceae</taxon>
        <taxon>Stieleria</taxon>
    </lineage>
</organism>
<name>A0ABX5XZW6_9BACT</name>
<evidence type="ECO:0000313" key="4">
    <source>
        <dbReference type="EMBL" id="QDV87570.1"/>
    </source>
</evidence>
<feature type="domain" description="Double zinc ribbon" evidence="3">
    <location>
        <begin position="34"/>
        <end position="83"/>
    </location>
</feature>
<dbReference type="InterPro" id="IPR029057">
    <property type="entry name" value="PRTase-like"/>
</dbReference>
<evidence type="ECO:0000259" key="3">
    <source>
        <dbReference type="Pfam" id="PF18912"/>
    </source>
</evidence>
<reference evidence="4 5" key="1">
    <citation type="submission" date="2019-02" db="EMBL/GenBank/DDBJ databases">
        <title>Deep-cultivation of Planctomycetes and their phenomic and genomic characterization uncovers novel biology.</title>
        <authorList>
            <person name="Wiegand S."/>
            <person name="Jogler M."/>
            <person name="Boedeker C."/>
            <person name="Pinto D."/>
            <person name="Vollmers J."/>
            <person name="Rivas-Marin E."/>
            <person name="Kohn T."/>
            <person name="Peeters S.H."/>
            <person name="Heuer A."/>
            <person name="Rast P."/>
            <person name="Oberbeckmann S."/>
            <person name="Bunk B."/>
            <person name="Jeske O."/>
            <person name="Meyerdierks A."/>
            <person name="Storesund J.E."/>
            <person name="Kallscheuer N."/>
            <person name="Luecker S."/>
            <person name="Lage O.M."/>
            <person name="Pohl T."/>
            <person name="Merkel B.J."/>
            <person name="Hornburger P."/>
            <person name="Mueller R.-W."/>
            <person name="Bruemmer F."/>
            <person name="Labrenz M."/>
            <person name="Spormann A.M."/>
            <person name="Op den Camp H."/>
            <person name="Overmann J."/>
            <person name="Amann R."/>
            <person name="Jetten M.S.M."/>
            <person name="Mascher T."/>
            <person name="Medema M.H."/>
            <person name="Devos D.P."/>
            <person name="Kaster A.-K."/>
            <person name="Ovreas L."/>
            <person name="Rohde M."/>
            <person name="Galperin M.Y."/>
            <person name="Jogler C."/>
        </authorList>
    </citation>
    <scope>NUCLEOTIDE SEQUENCE [LARGE SCALE GENOMIC DNA]</scope>
    <source>
        <strain evidence="4 5">TBK1r</strain>
    </source>
</reference>
<keyword evidence="5" id="KW-1185">Reference proteome</keyword>
<evidence type="ECO:0000313" key="5">
    <source>
        <dbReference type="Proteomes" id="UP000318081"/>
    </source>
</evidence>
<gene>
    <name evidence="4" type="ORF">TBK1r_66010</name>
</gene>
<dbReference type="RefSeq" id="WP_145219327.1">
    <property type="nucleotide sequence ID" value="NZ_CP036432.1"/>
</dbReference>
<proteinExistence type="inferred from homology"/>
<comment type="similarity">
    <text evidence="1">Belongs to the ComF/GntX family.</text>
</comment>
<dbReference type="PANTHER" id="PTHR47505:SF1">
    <property type="entry name" value="DNA UTILIZATION PROTEIN YHGH"/>
    <property type="match status" value="1"/>
</dbReference>
<dbReference type="InterPro" id="IPR051910">
    <property type="entry name" value="ComF/GntX_DNA_util-trans"/>
</dbReference>
<dbReference type="Pfam" id="PF00156">
    <property type="entry name" value="Pribosyltran"/>
    <property type="match status" value="1"/>
</dbReference>
<dbReference type="CDD" id="cd06223">
    <property type="entry name" value="PRTases_typeI"/>
    <property type="match status" value="1"/>
</dbReference>
<dbReference type="InterPro" id="IPR044005">
    <property type="entry name" value="DZR_2"/>
</dbReference>
<dbReference type="PANTHER" id="PTHR47505">
    <property type="entry name" value="DNA UTILIZATION PROTEIN YHGH"/>
    <property type="match status" value="1"/>
</dbReference>
<feature type="domain" description="Phosphoribosyltransferase" evidence="2">
    <location>
        <begin position="208"/>
        <end position="313"/>
    </location>
</feature>
<dbReference type="Pfam" id="PF18912">
    <property type="entry name" value="DZR_2"/>
    <property type="match status" value="1"/>
</dbReference>
<dbReference type="Gene3D" id="3.40.50.2020">
    <property type="match status" value="1"/>
</dbReference>
<accession>A0ABX5XZW6</accession>
<dbReference type="SUPFAM" id="SSF53271">
    <property type="entry name" value="PRTase-like"/>
    <property type="match status" value="1"/>
</dbReference>
<dbReference type="Proteomes" id="UP000318081">
    <property type="component" value="Chromosome"/>
</dbReference>
<dbReference type="InterPro" id="IPR000836">
    <property type="entry name" value="PRTase_dom"/>
</dbReference>
<sequence length="317" mass="33850">MGADSSPPNAAPAARRLRLLERGARFGGQLGRQALELVLPSTCRLCDACIAPERDFCADCRPQLESSESLMRSACLRCGHPGAGTAGAGTAGANHRGAAPFALAAADPPGQQPPPLDRCPRCKRETYAFDGCIALWSYDGLVRSAVVAAKYGSQISLADALARRLARRIREVIEPPSDDGNNAESDIPNLITSVPSHLWRRIQRGAGGSRVLARSVTRALGRDWPGVAYADLLATTRKINKQAWLGEKERIANVSGAFRTSRTPWRPWQRRSLAGKHVLLIDDVMTTGATAGENAKVLKQAGARRVTVAVVARACSG</sequence>
<evidence type="ECO:0000259" key="2">
    <source>
        <dbReference type="Pfam" id="PF00156"/>
    </source>
</evidence>
<dbReference type="EMBL" id="CP036432">
    <property type="protein sequence ID" value="QDV87570.1"/>
    <property type="molecule type" value="Genomic_DNA"/>
</dbReference>